<organism evidence="6 7">
    <name type="scientific">Candidatus Scybalomonas excrementavium</name>
    <dbReference type="NCBI Taxonomy" id="2840943"/>
    <lineage>
        <taxon>Bacteria</taxon>
        <taxon>Bacillati</taxon>
        <taxon>Bacillota</taxon>
        <taxon>Clostridia</taxon>
        <taxon>Lachnospirales</taxon>
        <taxon>Lachnospiraceae</taxon>
        <taxon>Lachnospiraceae incertae sedis</taxon>
        <taxon>Candidatus Scybalomonas</taxon>
    </lineage>
</organism>
<dbReference type="CDD" id="cd06595">
    <property type="entry name" value="GH31_u1"/>
    <property type="match status" value="1"/>
</dbReference>
<dbReference type="Gene3D" id="2.60.40.1180">
    <property type="entry name" value="Golgi alpha-mannosidase II"/>
    <property type="match status" value="2"/>
</dbReference>
<keyword evidence="2" id="KW-0326">Glycosidase</keyword>
<dbReference type="SUPFAM" id="SSF51445">
    <property type="entry name" value="(Trans)glycosidases"/>
    <property type="match status" value="1"/>
</dbReference>
<evidence type="ECO:0000259" key="5">
    <source>
        <dbReference type="Pfam" id="PF21365"/>
    </source>
</evidence>
<dbReference type="EMBL" id="JADIML010000140">
    <property type="protein sequence ID" value="MBO8463291.1"/>
    <property type="molecule type" value="Genomic_DNA"/>
</dbReference>
<name>A0A9D9N7F3_9FIRM</name>
<reference evidence="6" key="1">
    <citation type="submission" date="2020-10" db="EMBL/GenBank/DDBJ databases">
        <authorList>
            <person name="Gilroy R."/>
        </authorList>
    </citation>
    <scope>NUCLEOTIDE SEQUENCE</scope>
    <source>
        <strain evidence="6">E3-2379</strain>
    </source>
</reference>
<gene>
    <name evidence="6" type="ORF">IAC13_05095</name>
</gene>
<dbReference type="PANTHER" id="PTHR22762">
    <property type="entry name" value="ALPHA-GLUCOSIDASE"/>
    <property type="match status" value="1"/>
</dbReference>
<dbReference type="InterPro" id="IPR033403">
    <property type="entry name" value="DUF5110"/>
</dbReference>
<reference evidence="6" key="2">
    <citation type="journal article" date="2021" name="PeerJ">
        <title>Extensive microbial diversity within the chicken gut microbiome revealed by metagenomics and culture.</title>
        <authorList>
            <person name="Gilroy R."/>
            <person name="Ravi A."/>
            <person name="Getino M."/>
            <person name="Pursley I."/>
            <person name="Horton D.L."/>
            <person name="Alikhan N.F."/>
            <person name="Baker D."/>
            <person name="Gharbi K."/>
            <person name="Hall N."/>
            <person name="Watson M."/>
            <person name="Adriaenssens E.M."/>
            <person name="Foster-Nyarko E."/>
            <person name="Jarju S."/>
            <person name="Secka A."/>
            <person name="Antonio M."/>
            <person name="Oren A."/>
            <person name="Chaudhuri R.R."/>
            <person name="La Ragione R."/>
            <person name="Hildebrand F."/>
            <person name="Pallen M.J."/>
        </authorList>
    </citation>
    <scope>NUCLEOTIDE SEQUENCE</scope>
    <source>
        <strain evidence="6">E3-2379</strain>
    </source>
</reference>
<dbReference type="GO" id="GO:0090599">
    <property type="term" value="F:alpha-glucosidase activity"/>
    <property type="evidence" value="ECO:0007669"/>
    <property type="project" value="TreeGrafter"/>
</dbReference>
<evidence type="ECO:0000259" key="3">
    <source>
        <dbReference type="Pfam" id="PF01055"/>
    </source>
</evidence>
<dbReference type="Gene3D" id="3.20.20.80">
    <property type="entry name" value="Glycosidases"/>
    <property type="match status" value="1"/>
</dbReference>
<dbReference type="InterPro" id="IPR048395">
    <property type="entry name" value="Glyco_hydro_31_C"/>
</dbReference>
<dbReference type="AlphaFoldDB" id="A0A9D9N7F3"/>
<evidence type="ECO:0000259" key="4">
    <source>
        <dbReference type="Pfam" id="PF17137"/>
    </source>
</evidence>
<comment type="similarity">
    <text evidence="1 2">Belongs to the glycosyl hydrolase 31 family.</text>
</comment>
<dbReference type="Proteomes" id="UP000823618">
    <property type="component" value="Unassembled WGS sequence"/>
</dbReference>
<evidence type="ECO:0000256" key="2">
    <source>
        <dbReference type="RuleBase" id="RU361185"/>
    </source>
</evidence>
<proteinExistence type="inferred from homology"/>
<accession>A0A9D9N7F3</accession>
<feature type="domain" description="Glycosyl hydrolase family 31 C-terminal" evidence="5">
    <location>
        <begin position="504"/>
        <end position="594"/>
    </location>
</feature>
<dbReference type="InterPro" id="IPR013780">
    <property type="entry name" value="Glyco_hydro_b"/>
</dbReference>
<dbReference type="Pfam" id="PF01055">
    <property type="entry name" value="Glyco_hydro_31_2nd"/>
    <property type="match status" value="1"/>
</dbReference>
<feature type="domain" description="DUF5110" evidence="4">
    <location>
        <begin position="613"/>
        <end position="681"/>
    </location>
</feature>
<dbReference type="InterPro" id="IPR017853">
    <property type="entry name" value="GH"/>
</dbReference>
<evidence type="ECO:0000313" key="6">
    <source>
        <dbReference type="EMBL" id="MBO8463291.1"/>
    </source>
</evidence>
<feature type="domain" description="Glycoside hydrolase family 31 TIM barrel" evidence="3">
    <location>
        <begin position="192"/>
        <end position="496"/>
    </location>
</feature>
<dbReference type="Gene3D" id="2.60.40.1760">
    <property type="entry name" value="glycosyl hydrolase (family 31)"/>
    <property type="match status" value="1"/>
</dbReference>
<dbReference type="SUPFAM" id="SSF51011">
    <property type="entry name" value="Glycosyl hydrolase domain"/>
    <property type="match status" value="1"/>
</dbReference>
<dbReference type="GO" id="GO:0005975">
    <property type="term" value="P:carbohydrate metabolic process"/>
    <property type="evidence" value="ECO:0007669"/>
    <property type="project" value="InterPro"/>
</dbReference>
<dbReference type="GO" id="GO:0006491">
    <property type="term" value="P:N-glycan processing"/>
    <property type="evidence" value="ECO:0007669"/>
    <property type="project" value="TreeGrafter"/>
</dbReference>
<keyword evidence="2" id="KW-0378">Hydrolase</keyword>
<dbReference type="InterPro" id="IPR000322">
    <property type="entry name" value="Glyco_hydro_31_TIM"/>
</dbReference>
<comment type="caution">
    <text evidence="6">The sequence shown here is derived from an EMBL/GenBank/DDBJ whole genome shotgun (WGS) entry which is preliminary data.</text>
</comment>
<dbReference type="PANTHER" id="PTHR22762:SF89">
    <property type="entry name" value="ALPHA-XYLOSIDASE"/>
    <property type="match status" value="1"/>
</dbReference>
<evidence type="ECO:0000313" key="7">
    <source>
        <dbReference type="Proteomes" id="UP000823618"/>
    </source>
</evidence>
<evidence type="ECO:0000256" key="1">
    <source>
        <dbReference type="ARBA" id="ARBA00007806"/>
    </source>
</evidence>
<dbReference type="Pfam" id="PF17137">
    <property type="entry name" value="DUF5110"/>
    <property type="match status" value="1"/>
</dbReference>
<protein>
    <submittedName>
        <fullName evidence="6">DUF5110 domain-containing protein</fullName>
    </submittedName>
</protein>
<dbReference type="Pfam" id="PF21365">
    <property type="entry name" value="Glyco_hydro_31_3rd"/>
    <property type="match status" value="1"/>
</dbReference>
<sequence>MKAVYQVNTRPIALQENQIIGKKYRITILTEALIRFEYDEEGNFEDRATQTVFYRDFPKVKYRVIENEDGMEIHTANLHVIYNQKEFTSYGLKIQVKGNLSAYHSVWRYGEEVHDLGGTARTLDMVDGETPLERGIVSYFGYSILDDSHSQILLDNGWIEPRKKDSKDFYFFGYGRDYKRALKDFYSLCGRTPMLPRYALGNWWSRYYKYSEQSYMELMERFDKENLPFSVAVIDMDWHLVDIDPKYGSGWTGYTWNQELFPEPKRFLQRLHERGMKVTLNVHPADGVRGHEEMYEEMAKALGIAYEQEDPIVCDLADPKFIEAYFQYLHHPREEEGVDFWWIDWQQGNHTKIEGLDPLWILNHFHFLDSKRNGKRPMTFSRYAGVGSHRYPVGFSGDTITTWDSLQFQPYFTSTASNIGYGWWSHDIGGHMMGYKDDEMMARWTQFGIYSPIMRLHSSCSEFNGKEPWRFKKETEVVMGEALRQRHKMLPYLYTMNYRNYQEGMPLIMPMYYEYPEKEEAYQVKNQYFFGSEMIVAPITTKRIEGLNVAKVTVWLPEGTWYDLYTGTVYDGERMLTMYRTLDSIPVLVKAGAIFPFTEEISATQVGKNPESLYIKIFAGKDGKFTLYEDDNETCQYEEGICATTTMEYCEGEQRGFIIHGVQGEQSLIPKQRSYTIELYGYEIGEEEVRVKVGEDTIVVKATYDKEKRTVLIKLPKIDTNQTIQICLENLIEVQNNQVIERVFHFLNQAEIAFHLKDSLYAMIKKEQSVAATISQLHTMNLDKDLSGAILEILTARLL</sequence>